<name>A0ABY6FUZ7_9MICC</name>
<keyword evidence="3" id="KW-0732">Signal</keyword>
<feature type="compositionally biased region" description="Polar residues" evidence="1">
    <location>
        <begin position="180"/>
        <end position="191"/>
    </location>
</feature>
<keyword evidence="2" id="KW-0472">Membrane</keyword>
<organism evidence="4 5">
    <name type="scientific">Arthrobacter koreensis</name>
    <dbReference type="NCBI Taxonomy" id="199136"/>
    <lineage>
        <taxon>Bacteria</taxon>
        <taxon>Bacillati</taxon>
        <taxon>Actinomycetota</taxon>
        <taxon>Actinomycetes</taxon>
        <taxon>Micrococcales</taxon>
        <taxon>Micrococcaceae</taxon>
        <taxon>Arthrobacter</taxon>
    </lineage>
</organism>
<evidence type="ECO:0000256" key="3">
    <source>
        <dbReference type="SAM" id="SignalP"/>
    </source>
</evidence>
<accession>A0ABY6FUZ7</accession>
<dbReference type="EMBL" id="CP106856">
    <property type="protein sequence ID" value="UYB37053.1"/>
    <property type="molecule type" value="Genomic_DNA"/>
</dbReference>
<keyword evidence="2" id="KW-0812">Transmembrane</keyword>
<feature type="chain" id="PRO_5045111098" evidence="3">
    <location>
        <begin position="32"/>
        <end position="301"/>
    </location>
</feature>
<evidence type="ECO:0000256" key="1">
    <source>
        <dbReference type="SAM" id="MobiDB-lite"/>
    </source>
</evidence>
<gene>
    <name evidence="4" type="ORF">N9A08_05190</name>
</gene>
<keyword evidence="2" id="KW-1133">Transmembrane helix</keyword>
<proteinExistence type="predicted"/>
<feature type="region of interest" description="Disordered" evidence="1">
    <location>
        <begin position="179"/>
        <end position="207"/>
    </location>
</feature>
<keyword evidence="5" id="KW-1185">Reference proteome</keyword>
<evidence type="ECO:0000256" key="2">
    <source>
        <dbReference type="SAM" id="Phobius"/>
    </source>
</evidence>
<feature type="signal peptide" evidence="3">
    <location>
        <begin position="1"/>
        <end position="31"/>
    </location>
</feature>
<evidence type="ECO:0000313" key="4">
    <source>
        <dbReference type="EMBL" id="UYB37053.1"/>
    </source>
</evidence>
<dbReference type="Proteomes" id="UP001063368">
    <property type="component" value="Chromosome"/>
</dbReference>
<evidence type="ECO:0000313" key="5">
    <source>
        <dbReference type="Proteomes" id="UP001063368"/>
    </source>
</evidence>
<dbReference type="RefSeq" id="WP_263128616.1">
    <property type="nucleotide sequence ID" value="NZ_CP106856.1"/>
</dbReference>
<protein>
    <submittedName>
        <fullName evidence="4">Uncharacterized protein</fullName>
    </submittedName>
</protein>
<reference evidence="4" key="1">
    <citation type="submission" date="2022-09" db="EMBL/GenBank/DDBJ databases">
        <authorList>
            <person name="Li D."/>
            <person name="Cheng J."/>
            <person name="Li Y."/>
        </authorList>
    </citation>
    <scope>NUCLEOTIDE SEQUENCE</scope>
    <source>
        <strain evidence="4">DL</strain>
    </source>
</reference>
<sequence>MNPSRRTPAPRGARAGLALLGAGVFASMSLAGPPAAHADADSLQVSFDGTSFAASASQPVFPEGLHLNPGSSQSRTLWIRNNSAEPAYFSLAVTGAGMAPELSGYLEFRSRLGAGAASAALPGSEACSDVGTPVLLEAGAARRLDLSTGLVLESPNTTMNRRGSFDIILLLDAAGGRSACQATDGSDTQNPVPGGQDSGTRGSGPAVQPGLDTAAVIAVPGTGGTAAPLNAVPAFGEAAAPAGLPKASGTPDLPPRITPASFLESTVEPIIRTWQGTLMVLLAAAFFAAAAARIRITRRTQ</sequence>
<feature type="transmembrane region" description="Helical" evidence="2">
    <location>
        <begin position="274"/>
        <end position="292"/>
    </location>
</feature>